<name>A0A7W6GUT3_9RHOB</name>
<evidence type="ECO:0000313" key="2">
    <source>
        <dbReference type="Proteomes" id="UP000541426"/>
    </source>
</evidence>
<gene>
    <name evidence="1" type="ORF">GGQ68_003002</name>
</gene>
<dbReference type="EMBL" id="JACIEJ010000007">
    <property type="protein sequence ID" value="MBB3986659.1"/>
    <property type="molecule type" value="Genomic_DNA"/>
</dbReference>
<protein>
    <recommendedName>
        <fullName evidence="3">Type I secretion target repeat protein</fullName>
    </recommendedName>
</protein>
<comment type="caution">
    <text evidence="1">The sequence shown here is derived from an EMBL/GenBank/DDBJ whole genome shotgun (WGS) entry which is preliminary data.</text>
</comment>
<dbReference type="AlphaFoldDB" id="A0A7W6GUT3"/>
<keyword evidence="2" id="KW-1185">Reference proteome</keyword>
<dbReference type="InterPro" id="IPR001343">
    <property type="entry name" value="Hemolysn_Ca-bd"/>
</dbReference>
<sequence length="252" mass="25896">MGFGLLAVIGAAVLMALQSVMEDVPEPGEEVIEDGDSIAGSDYDDVINGDASAQMIMPHSGDDLVNAGGGDDFVSDFPWDQDSVSTPAGLVNPDWDDDTINGEGGNDRILATGGANLVDGGAGNDTVSTVDLHPDAPFAPDRVSGGGGADWLIGDDGDTLSGNGATDFFTAIVDEPQDEVVTITDFDRGETLEILLYDPSLLNPDGSAPEADLRDTQDGVVVSVAGQDAVIFANSLARDLNGTIRVLDGLSL</sequence>
<dbReference type="Gene3D" id="2.150.10.10">
    <property type="entry name" value="Serralysin-like metalloprotease, C-terminal"/>
    <property type="match status" value="1"/>
</dbReference>
<dbReference type="InterPro" id="IPR011049">
    <property type="entry name" value="Serralysin-like_metalloprot_C"/>
</dbReference>
<reference evidence="1 2" key="1">
    <citation type="submission" date="2020-08" db="EMBL/GenBank/DDBJ databases">
        <title>Genomic Encyclopedia of Type Strains, Phase IV (KMG-IV): sequencing the most valuable type-strain genomes for metagenomic binning, comparative biology and taxonomic classification.</title>
        <authorList>
            <person name="Goeker M."/>
        </authorList>
    </citation>
    <scope>NUCLEOTIDE SEQUENCE [LARGE SCALE GENOMIC DNA]</scope>
    <source>
        <strain evidence="1 2">DSM 102235</strain>
    </source>
</reference>
<dbReference type="Pfam" id="PF00353">
    <property type="entry name" value="HemolysinCabind"/>
    <property type="match status" value="4"/>
</dbReference>
<proteinExistence type="predicted"/>
<dbReference type="Proteomes" id="UP000541426">
    <property type="component" value="Unassembled WGS sequence"/>
</dbReference>
<evidence type="ECO:0008006" key="3">
    <source>
        <dbReference type="Google" id="ProtNLM"/>
    </source>
</evidence>
<dbReference type="SUPFAM" id="SSF51120">
    <property type="entry name" value="beta-Roll"/>
    <property type="match status" value="1"/>
</dbReference>
<accession>A0A7W6GUT3</accession>
<dbReference type="RefSeq" id="WP_183967221.1">
    <property type="nucleotide sequence ID" value="NZ_BAABBZ010000006.1"/>
</dbReference>
<organism evidence="1 2">
    <name type="scientific">Sagittula marina</name>
    <dbReference type="NCBI Taxonomy" id="943940"/>
    <lineage>
        <taxon>Bacteria</taxon>
        <taxon>Pseudomonadati</taxon>
        <taxon>Pseudomonadota</taxon>
        <taxon>Alphaproteobacteria</taxon>
        <taxon>Rhodobacterales</taxon>
        <taxon>Roseobacteraceae</taxon>
        <taxon>Sagittula</taxon>
    </lineage>
</organism>
<dbReference type="GO" id="GO:0005509">
    <property type="term" value="F:calcium ion binding"/>
    <property type="evidence" value="ECO:0007669"/>
    <property type="project" value="InterPro"/>
</dbReference>
<evidence type="ECO:0000313" key="1">
    <source>
        <dbReference type="EMBL" id="MBB3986659.1"/>
    </source>
</evidence>